<feature type="domain" description="Type IV pilin Tt1218-like" evidence="2">
    <location>
        <begin position="31"/>
        <end position="71"/>
    </location>
</feature>
<dbReference type="Pfam" id="PF07963">
    <property type="entry name" value="N_methyl"/>
    <property type="match status" value="1"/>
</dbReference>
<keyword evidence="1" id="KW-1133">Transmembrane helix</keyword>
<accession>I4CWZ8</accession>
<dbReference type="RefSeq" id="WP_014821437.1">
    <property type="nucleotide sequence ID" value="NC_018028.1"/>
</dbReference>
<sequence length="178" mass="19395">MKRHTKNRGFTLIEVLVTLVLLTIGMLALVAMQSRGIQFTADSVARNNAIMLANEMMETMRANPTARDAYLFEALPADGDCEDEEDVEASDVANQVACWGEKARTLLPGTRGDGGEAQAVRNNFYTCRSKQLGFCDAGEGSAVEIQVAWRSVGERCRDGDGAGDDDPFICTLRLRGEL</sequence>
<dbReference type="InterPro" id="IPR013362">
    <property type="entry name" value="Pilus_4_PilV"/>
</dbReference>
<keyword evidence="1" id="KW-0812">Transmembrane</keyword>
<dbReference type="Pfam" id="PF22150">
    <property type="entry name" value="Tt1218-like"/>
    <property type="match status" value="1"/>
</dbReference>
<dbReference type="InterPro" id="IPR012902">
    <property type="entry name" value="N_methyl_site"/>
</dbReference>
<name>I4CWZ8_STUST</name>
<evidence type="ECO:0000313" key="4">
    <source>
        <dbReference type="Proteomes" id="UP000006063"/>
    </source>
</evidence>
<dbReference type="Proteomes" id="UP000006063">
    <property type="component" value="Chromosome"/>
</dbReference>
<keyword evidence="1" id="KW-0472">Membrane</keyword>
<evidence type="ECO:0000256" key="1">
    <source>
        <dbReference type="SAM" id="Phobius"/>
    </source>
</evidence>
<evidence type="ECO:0000313" key="3">
    <source>
        <dbReference type="EMBL" id="AFM34605.1"/>
    </source>
</evidence>
<feature type="transmembrane region" description="Helical" evidence="1">
    <location>
        <begin position="12"/>
        <end position="32"/>
    </location>
</feature>
<reference evidence="3 4" key="1">
    <citation type="journal article" date="2012" name="J. Bacteriol.">
        <title>Complete Genome Sequence of the Naphthalene-Degrading Bacterium Pseudomonas stutzeri AN10 (CCUG 29243).</title>
        <authorList>
            <person name="Brunet-Galmes I."/>
            <person name="Busquets A."/>
            <person name="Pena A."/>
            <person name="Gomila M."/>
            <person name="Nogales B."/>
            <person name="Garcia-Valdes E."/>
            <person name="Lalucat J."/>
            <person name="Bennasar A."/>
            <person name="Bosch R."/>
        </authorList>
    </citation>
    <scope>NUCLEOTIDE SEQUENCE [LARGE SCALE GENOMIC DNA]</scope>
    <source>
        <strain evidence="3 4">CCUG 29243</strain>
    </source>
</reference>
<dbReference type="AlphaFoldDB" id="I4CWZ8"/>
<organism evidence="3 4">
    <name type="scientific">Stutzerimonas stutzeri CCUG 29243</name>
    <dbReference type="NCBI Taxonomy" id="1196835"/>
    <lineage>
        <taxon>Bacteria</taxon>
        <taxon>Pseudomonadati</taxon>
        <taxon>Pseudomonadota</taxon>
        <taxon>Gammaproteobacteria</taxon>
        <taxon>Pseudomonadales</taxon>
        <taxon>Pseudomonadaceae</taxon>
        <taxon>Stutzerimonas</taxon>
    </lineage>
</organism>
<protein>
    <submittedName>
        <fullName evidence="3">Type IV pilus modification protein PilV</fullName>
    </submittedName>
</protein>
<dbReference type="PATRIC" id="fig|1196835.3.peg.3403"/>
<gene>
    <name evidence="3" type="ORF">A458_16900</name>
</gene>
<dbReference type="PROSITE" id="PS00409">
    <property type="entry name" value="PROKAR_NTER_METHYL"/>
    <property type="match status" value="1"/>
</dbReference>
<dbReference type="eggNOG" id="COG4967">
    <property type="taxonomic scope" value="Bacteria"/>
</dbReference>
<dbReference type="KEGG" id="psc:A458_16900"/>
<dbReference type="HOGENOM" id="CLU_103234_3_0_6"/>
<dbReference type="EMBL" id="CP003677">
    <property type="protein sequence ID" value="AFM34605.1"/>
    <property type="molecule type" value="Genomic_DNA"/>
</dbReference>
<dbReference type="NCBIfam" id="TIGR02523">
    <property type="entry name" value="type_IV_pilV"/>
    <property type="match status" value="1"/>
</dbReference>
<dbReference type="InterPro" id="IPR054402">
    <property type="entry name" value="Tt1218-like_dom"/>
</dbReference>
<proteinExistence type="predicted"/>
<dbReference type="NCBIfam" id="TIGR02532">
    <property type="entry name" value="IV_pilin_GFxxxE"/>
    <property type="match status" value="1"/>
</dbReference>
<evidence type="ECO:0000259" key="2">
    <source>
        <dbReference type="Pfam" id="PF22150"/>
    </source>
</evidence>